<dbReference type="Proteomes" id="UP000199598">
    <property type="component" value="Unassembled WGS sequence"/>
</dbReference>
<name>A0A1I3W1G5_9HYPH</name>
<organism evidence="1 2">
    <name type="scientific">Pseudovibrio ascidiaceicola</name>
    <dbReference type="NCBI Taxonomy" id="285279"/>
    <lineage>
        <taxon>Bacteria</taxon>
        <taxon>Pseudomonadati</taxon>
        <taxon>Pseudomonadota</taxon>
        <taxon>Alphaproteobacteria</taxon>
        <taxon>Hyphomicrobiales</taxon>
        <taxon>Stappiaceae</taxon>
        <taxon>Pseudovibrio</taxon>
    </lineage>
</organism>
<comment type="caution">
    <text evidence="1">The sequence shown here is derived from an EMBL/GenBank/DDBJ whole genome shotgun (WGS) entry which is preliminary data.</text>
</comment>
<gene>
    <name evidence="1" type="ORF">SAMN04488518_101709</name>
</gene>
<dbReference type="EMBL" id="FOSK01000001">
    <property type="protein sequence ID" value="SFK00336.1"/>
    <property type="molecule type" value="Genomic_DNA"/>
</dbReference>
<dbReference type="RefSeq" id="WP_275507193.1">
    <property type="nucleotide sequence ID" value="NZ_FOSK01000001.1"/>
</dbReference>
<proteinExistence type="predicted"/>
<keyword evidence="2" id="KW-1185">Reference proteome</keyword>
<reference evidence="1 2" key="1">
    <citation type="submission" date="2016-10" db="EMBL/GenBank/DDBJ databases">
        <authorList>
            <person name="Varghese N."/>
            <person name="Submissions S."/>
        </authorList>
    </citation>
    <scope>NUCLEOTIDE SEQUENCE [LARGE SCALE GENOMIC DNA]</scope>
    <source>
        <strain evidence="1 2">DSM 16392</strain>
    </source>
</reference>
<sequence length="43" mass="5035">MPNSSETTRAYYEENAESFIERTLHLDMEEIPFTVDEQQGRLG</sequence>
<evidence type="ECO:0000313" key="1">
    <source>
        <dbReference type="EMBL" id="SFK00336.1"/>
    </source>
</evidence>
<evidence type="ECO:0000313" key="2">
    <source>
        <dbReference type="Proteomes" id="UP000199598"/>
    </source>
</evidence>
<protein>
    <submittedName>
        <fullName evidence="1">Uncharacterized protein</fullName>
    </submittedName>
</protein>
<accession>A0A1I3W1G5</accession>